<evidence type="ECO:0000256" key="11">
    <source>
        <dbReference type="SAM" id="SignalP"/>
    </source>
</evidence>
<dbReference type="PANTHER" id="PTHR47234">
    <property type="match status" value="1"/>
</dbReference>
<keyword evidence="7 8" id="KW-0998">Cell outer membrane</keyword>
<dbReference type="RefSeq" id="WP_303543139.1">
    <property type="nucleotide sequence ID" value="NZ_JAUOTP010000005.1"/>
</dbReference>
<dbReference type="EMBL" id="JAUOTP010000005">
    <property type="protein sequence ID" value="MDO6415256.1"/>
    <property type="molecule type" value="Genomic_DNA"/>
</dbReference>
<dbReference type="Gene3D" id="2.170.130.10">
    <property type="entry name" value="TonB-dependent receptor, plug domain"/>
    <property type="match status" value="1"/>
</dbReference>
<evidence type="ECO:0000256" key="9">
    <source>
        <dbReference type="RuleBase" id="RU003357"/>
    </source>
</evidence>
<comment type="similarity">
    <text evidence="8 9">Belongs to the TonB-dependent receptor family.</text>
</comment>
<evidence type="ECO:0000256" key="1">
    <source>
        <dbReference type="ARBA" id="ARBA00004571"/>
    </source>
</evidence>
<dbReference type="Proteomes" id="UP001169764">
    <property type="component" value="Unassembled WGS sequence"/>
</dbReference>
<evidence type="ECO:0000256" key="10">
    <source>
        <dbReference type="SAM" id="MobiDB-lite"/>
    </source>
</evidence>
<evidence type="ECO:0000313" key="14">
    <source>
        <dbReference type="EMBL" id="MDO6415256.1"/>
    </source>
</evidence>
<protein>
    <submittedName>
        <fullName evidence="14">TonB-dependent receptor</fullName>
    </submittedName>
</protein>
<dbReference type="InterPro" id="IPR036942">
    <property type="entry name" value="Beta-barrel_TonB_sf"/>
</dbReference>
<dbReference type="SUPFAM" id="SSF56935">
    <property type="entry name" value="Porins"/>
    <property type="match status" value="1"/>
</dbReference>
<evidence type="ECO:0000256" key="7">
    <source>
        <dbReference type="ARBA" id="ARBA00023237"/>
    </source>
</evidence>
<name>A0ABT8YAA0_9SPHN</name>
<evidence type="ECO:0000313" key="15">
    <source>
        <dbReference type="Proteomes" id="UP001169764"/>
    </source>
</evidence>
<dbReference type="Gene3D" id="2.40.170.20">
    <property type="entry name" value="TonB-dependent receptor, beta-barrel domain"/>
    <property type="match status" value="1"/>
</dbReference>
<evidence type="ECO:0000256" key="3">
    <source>
        <dbReference type="ARBA" id="ARBA00022452"/>
    </source>
</evidence>
<evidence type="ECO:0000256" key="4">
    <source>
        <dbReference type="ARBA" id="ARBA00022692"/>
    </source>
</evidence>
<evidence type="ECO:0000259" key="12">
    <source>
        <dbReference type="Pfam" id="PF00593"/>
    </source>
</evidence>
<dbReference type="InterPro" id="IPR000531">
    <property type="entry name" value="Beta-barrel_TonB"/>
</dbReference>
<gene>
    <name evidence="14" type="ORF">Q4F19_12760</name>
</gene>
<keyword evidence="15" id="KW-1185">Reference proteome</keyword>
<reference evidence="14" key="1">
    <citation type="submission" date="2023-07" db="EMBL/GenBank/DDBJ databases">
        <authorList>
            <person name="Kim M."/>
        </authorList>
    </citation>
    <scope>NUCLEOTIDE SEQUENCE</scope>
    <source>
        <strain evidence="14">BIUV-7</strain>
    </source>
</reference>
<comment type="subcellular location">
    <subcellularLocation>
        <location evidence="1 8">Cell outer membrane</location>
        <topology evidence="1 8">Multi-pass membrane protein</topology>
    </subcellularLocation>
</comment>
<keyword evidence="5 9" id="KW-0798">TonB box</keyword>
<dbReference type="Pfam" id="PF07715">
    <property type="entry name" value="Plug"/>
    <property type="match status" value="1"/>
</dbReference>
<keyword evidence="3 8" id="KW-1134">Transmembrane beta strand</keyword>
<dbReference type="InterPro" id="IPR037066">
    <property type="entry name" value="Plug_dom_sf"/>
</dbReference>
<feature type="chain" id="PRO_5045998743" evidence="11">
    <location>
        <begin position="24"/>
        <end position="964"/>
    </location>
</feature>
<sequence length="964" mass="102019">MVRGLAFCSSAIGALALASAAQAQATSSSQTSGTGDVPAAVAGSSEQGGLSERNAADIVVTGSRLTTNGNNLPTPVTIVSTEALLRNTPTSVPDALKKLPAFALSRGTAVQGDTTDNATGAYLNLRGIGIQRNLVLLDGHRVPPTSYTGAVDTNILPQMLLQRVDVVTGGASAVYGSDAVSGVINFVLNTKFEGLSVQAQRGLSTYGDAPSWRAGAAYGMNFAGDRGHVMASFEHYDQNGFLKEARKSGRAVYALAGSGTTADPYRLITNARNSAIGFNGSIFSGPLAGQQFVAPGVVGPFQHGTTQGAGLESGGDGFYGKNSSAAADVTTDQAFGRADYAITDTINIYAQGFWARSKNFNYFYPFLFNPVVVIGNDNAFLPAALRPALGGPFVFSRVFDDAEHRLAIKNETTSWQAAAGLTGSVGEFKWDVFYQHAQSTSRNQGLGFGVAANLFASLDAADEGLVRSGVANGNIVCRANVTNPGSHPGCVPINPFGTSPATQDAALDYIYGSIYNQPRFPLDNVSASISGTAFDNWAGPVRFAVSGEYRRLGMDITTGIPGSALADCTGIRFNCVQGTTTYYYGGGGITPVSAHQTVKEAAFETEVPLLANSAIGNASLNGAVRYTDYSTSGSEVTWKVGGDWSPLEGLRFRGTRSRDIRAPSLYDLFQPATLANSGYQDVHTGFNGLVQTQTVGNSSLTPEKADTTTLGLVFAPSFIPRLSISVDYFRIKMKDVISAVDGRTQVVQRLCEAANGTGPYCDLYDRPLAFSNRSLDNAPTRVRSTQLNGATLKTWGIDTEINYSAPIGADNRLTLRGLAGYQPQLTTVLIPGTDPIRNGGVASIQQGGGISKLRLTGFVSFASPHWSVDVQERWRSSLRQDANRSVVYNIPKVPAVAYTDITLTAFLDSDRDKSIFLSVQNVFNKNPPVYVTSAFSGTPAFQYPSIIGDDVIGRYFSVGARFKF</sequence>
<feature type="domain" description="TonB-dependent receptor plug" evidence="13">
    <location>
        <begin position="71"/>
        <end position="183"/>
    </location>
</feature>
<dbReference type="InterPro" id="IPR039426">
    <property type="entry name" value="TonB-dep_rcpt-like"/>
</dbReference>
<keyword evidence="2 8" id="KW-0813">Transport</keyword>
<accession>A0ABT8YAA0</accession>
<keyword evidence="4 8" id="KW-0812">Transmembrane</keyword>
<evidence type="ECO:0000256" key="6">
    <source>
        <dbReference type="ARBA" id="ARBA00023136"/>
    </source>
</evidence>
<evidence type="ECO:0000259" key="13">
    <source>
        <dbReference type="Pfam" id="PF07715"/>
    </source>
</evidence>
<dbReference type="PANTHER" id="PTHR47234:SF3">
    <property type="entry name" value="SECRETIN_TONB SHORT N-TERMINAL DOMAIN-CONTAINING PROTEIN"/>
    <property type="match status" value="1"/>
</dbReference>
<comment type="caution">
    <text evidence="14">The sequence shown here is derived from an EMBL/GenBank/DDBJ whole genome shotgun (WGS) entry which is preliminary data.</text>
</comment>
<keyword evidence="6 8" id="KW-0472">Membrane</keyword>
<dbReference type="InterPro" id="IPR012910">
    <property type="entry name" value="Plug_dom"/>
</dbReference>
<proteinExistence type="inferred from homology"/>
<evidence type="ECO:0000256" key="5">
    <source>
        <dbReference type="ARBA" id="ARBA00023077"/>
    </source>
</evidence>
<dbReference type="Pfam" id="PF00593">
    <property type="entry name" value="TonB_dep_Rec_b-barrel"/>
    <property type="match status" value="1"/>
</dbReference>
<evidence type="ECO:0000256" key="8">
    <source>
        <dbReference type="PROSITE-ProRule" id="PRU01360"/>
    </source>
</evidence>
<feature type="signal peptide" evidence="11">
    <location>
        <begin position="1"/>
        <end position="23"/>
    </location>
</feature>
<feature type="region of interest" description="Disordered" evidence="10">
    <location>
        <begin position="27"/>
        <end position="48"/>
    </location>
</feature>
<keyword evidence="11" id="KW-0732">Signal</keyword>
<keyword evidence="14" id="KW-0675">Receptor</keyword>
<organism evidence="14 15">
    <name type="scientific">Sphingomonas natans</name>
    <dbReference type="NCBI Taxonomy" id="3063330"/>
    <lineage>
        <taxon>Bacteria</taxon>
        <taxon>Pseudomonadati</taxon>
        <taxon>Pseudomonadota</taxon>
        <taxon>Alphaproteobacteria</taxon>
        <taxon>Sphingomonadales</taxon>
        <taxon>Sphingomonadaceae</taxon>
        <taxon>Sphingomonas</taxon>
    </lineage>
</organism>
<evidence type="ECO:0000256" key="2">
    <source>
        <dbReference type="ARBA" id="ARBA00022448"/>
    </source>
</evidence>
<dbReference type="PROSITE" id="PS52016">
    <property type="entry name" value="TONB_DEPENDENT_REC_3"/>
    <property type="match status" value="1"/>
</dbReference>
<feature type="domain" description="TonB-dependent receptor-like beta-barrel" evidence="12">
    <location>
        <begin position="485"/>
        <end position="922"/>
    </location>
</feature>